<keyword evidence="5 7" id="KW-0733">Signal recognition particle</keyword>
<dbReference type="InterPro" id="IPR009018">
    <property type="entry name" value="Signal_recog_particle_SRP9/14"/>
</dbReference>
<comment type="subcellular location">
    <subcellularLocation>
        <location evidence="1 7">Cytoplasm</location>
    </subcellularLocation>
</comment>
<reference evidence="9" key="1">
    <citation type="journal article" date="2020" name="Fungal Divers.">
        <title>Resolving the Mortierellaceae phylogeny through synthesis of multi-gene phylogenetics and phylogenomics.</title>
        <authorList>
            <person name="Vandepol N."/>
            <person name="Liber J."/>
            <person name="Desiro A."/>
            <person name="Na H."/>
            <person name="Kennedy M."/>
            <person name="Barry K."/>
            <person name="Grigoriev I.V."/>
            <person name="Miller A.N."/>
            <person name="O'Donnell K."/>
            <person name="Stajich J.E."/>
            <person name="Bonito G."/>
        </authorList>
    </citation>
    <scope>NUCLEOTIDE SEQUENCE</scope>
    <source>
        <strain evidence="9">BC1065</strain>
    </source>
</reference>
<sequence length="122" mass="13967">MLVDNDKFLTRLHKTFEETKTKNSVYLTMKRHTYQTKKDKIAAAAKDTDNDTPMNDSAAIKEYATMVRLKAGSKTTFSTLVQPNDLERFMLQYTAIVKTSMDALKKKERKKAPKTKEKKATA</sequence>
<protein>
    <recommendedName>
        <fullName evidence="7">Signal recognition particle subunit SRP14</fullName>
    </recommendedName>
    <alternativeName>
        <fullName evidence="7">Signal recognition particle 14 kDa protein</fullName>
    </alternativeName>
</protein>
<comment type="caution">
    <text evidence="9">The sequence shown here is derived from an EMBL/GenBank/DDBJ whole genome shotgun (WGS) entry which is preliminary data.</text>
</comment>
<organism evidence="9 10">
    <name type="scientific">Actinomortierella ambigua</name>
    <dbReference type="NCBI Taxonomy" id="1343610"/>
    <lineage>
        <taxon>Eukaryota</taxon>
        <taxon>Fungi</taxon>
        <taxon>Fungi incertae sedis</taxon>
        <taxon>Mucoromycota</taxon>
        <taxon>Mortierellomycotina</taxon>
        <taxon>Mortierellomycetes</taxon>
        <taxon>Mortierellales</taxon>
        <taxon>Mortierellaceae</taxon>
        <taxon>Actinomortierella</taxon>
    </lineage>
</organism>
<name>A0A9P6TZE0_9FUNG</name>
<comment type="function">
    <text evidence="7">Component of the signal recognition particle (SRP) complex, a ribonucleoprotein complex that mediates the cotranslational targeting of secretory and membrane proteins to the endoplasmic reticulum (ER).</text>
</comment>
<dbReference type="Gene3D" id="3.30.720.10">
    <property type="entry name" value="Signal recognition particle alu RNA binding heterodimer, srp9/1"/>
    <property type="match status" value="1"/>
</dbReference>
<comment type="subunit">
    <text evidence="7">Component of a fungal signal recognition particle (SRP) complex that consists of a 7SL RNA molecule (scR1) and at least six protein subunits: SRP72, SRP68, SRP54, SEC65, SRP21 and SRP14.</text>
</comment>
<evidence type="ECO:0000256" key="8">
    <source>
        <dbReference type="SAM" id="MobiDB-lite"/>
    </source>
</evidence>
<comment type="similarity">
    <text evidence="2 7">Belongs to the SRP14 family.</text>
</comment>
<evidence type="ECO:0000256" key="2">
    <source>
        <dbReference type="ARBA" id="ARBA00010349"/>
    </source>
</evidence>
<feature type="region of interest" description="Disordered" evidence="8">
    <location>
        <begin position="103"/>
        <end position="122"/>
    </location>
</feature>
<dbReference type="Proteomes" id="UP000807716">
    <property type="component" value="Unassembled WGS sequence"/>
</dbReference>
<evidence type="ECO:0000256" key="3">
    <source>
        <dbReference type="ARBA" id="ARBA00022490"/>
    </source>
</evidence>
<evidence type="ECO:0000256" key="5">
    <source>
        <dbReference type="ARBA" id="ARBA00023135"/>
    </source>
</evidence>
<dbReference type="OrthoDB" id="19209at2759"/>
<evidence type="ECO:0000256" key="7">
    <source>
        <dbReference type="RuleBase" id="RU368100"/>
    </source>
</evidence>
<dbReference type="SUPFAM" id="SSF54762">
    <property type="entry name" value="Signal recognition particle alu RNA binding heterodimer, SRP9/14"/>
    <property type="match status" value="1"/>
</dbReference>
<keyword evidence="3 7" id="KW-0963">Cytoplasm</keyword>
<dbReference type="AlphaFoldDB" id="A0A9P6TZE0"/>
<dbReference type="Pfam" id="PF02290">
    <property type="entry name" value="SRP14"/>
    <property type="match status" value="1"/>
</dbReference>
<dbReference type="GO" id="GO:0008312">
    <property type="term" value="F:7S RNA binding"/>
    <property type="evidence" value="ECO:0007669"/>
    <property type="project" value="UniProtKB-UniRule"/>
</dbReference>
<keyword evidence="10" id="KW-1185">Reference proteome</keyword>
<accession>A0A9P6TZE0</accession>
<dbReference type="GO" id="GO:0005786">
    <property type="term" value="C:signal recognition particle, endoplasmic reticulum targeting"/>
    <property type="evidence" value="ECO:0007669"/>
    <property type="project" value="UniProtKB-UniRule"/>
</dbReference>
<evidence type="ECO:0000313" key="9">
    <source>
        <dbReference type="EMBL" id="KAG0252556.1"/>
    </source>
</evidence>
<keyword evidence="4 7" id="KW-0694">RNA-binding</keyword>
<evidence type="ECO:0000313" key="10">
    <source>
        <dbReference type="Proteomes" id="UP000807716"/>
    </source>
</evidence>
<gene>
    <name evidence="9" type="ORF">DFQ27_008002</name>
</gene>
<evidence type="ECO:0000256" key="1">
    <source>
        <dbReference type="ARBA" id="ARBA00004496"/>
    </source>
</evidence>
<dbReference type="GO" id="GO:0030942">
    <property type="term" value="F:endoplasmic reticulum signal peptide binding"/>
    <property type="evidence" value="ECO:0007669"/>
    <property type="project" value="UniProtKB-UniRule"/>
</dbReference>
<dbReference type="EMBL" id="JAAAJB010000651">
    <property type="protein sequence ID" value="KAG0252556.1"/>
    <property type="molecule type" value="Genomic_DNA"/>
</dbReference>
<dbReference type="PANTHER" id="PTHR12013">
    <property type="entry name" value="SIGNAL RECOGNITION PARTICLE 14 KD PROTEIN"/>
    <property type="match status" value="1"/>
</dbReference>
<evidence type="ECO:0000256" key="4">
    <source>
        <dbReference type="ARBA" id="ARBA00022884"/>
    </source>
</evidence>
<keyword evidence="6 7" id="KW-0687">Ribonucleoprotein</keyword>
<evidence type="ECO:0000256" key="6">
    <source>
        <dbReference type="ARBA" id="ARBA00023274"/>
    </source>
</evidence>
<proteinExistence type="inferred from homology"/>
<dbReference type="InterPro" id="IPR003210">
    <property type="entry name" value="Signal_recog_particle_SRP14"/>
</dbReference>
<dbReference type="GO" id="GO:0006614">
    <property type="term" value="P:SRP-dependent cotranslational protein targeting to membrane"/>
    <property type="evidence" value="ECO:0007669"/>
    <property type="project" value="UniProtKB-UniRule"/>
</dbReference>